<dbReference type="PANTHER" id="PTHR23416:SF78">
    <property type="entry name" value="LIPOPOLYSACCHARIDE BIOSYNTHESIS O-ACETYL TRANSFERASE WBBJ-RELATED"/>
    <property type="match status" value="1"/>
</dbReference>
<sequence length="239" mass="25255">MSRSSRLLSVIASRAKGSSYALDDRIELPDLARISAERGLMRARAMAAFGERGRTAFVGSRATIRSRRNIHLGRSVTFGPGSLVDALSTDGVWLGDNVSIGRNTRIECTGSLKSLGHGIRVADNVGLGTDCFYGCAGGITIGRDTIIGNFVSFHSENHNTQRLDTPIREQGVSHQGITIGRDCWIGAKATILDGVELGDGCVVAAGSVLTAGHYPSFGIYGGVPAKLLKQRRPEGGQGD</sequence>
<gene>
    <name evidence="1" type="ORF">SAMN04489812_2109</name>
</gene>
<dbReference type="RefSeq" id="WP_091524100.1">
    <property type="nucleotide sequence ID" value="NZ_LT629772.1"/>
</dbReference>
<dbReference type="SUPFAM" id="SSF51161">
    <property type="entry name" value="Trimeric LpxA-like enzymes"/>
    <property type="match status" value="1"/>
</dbReference>
<keyword evidence="2" id="KW-1185">Reference proteome</keyword>
<dbReference type="Gene3D" id="2.160.10.10">
    <property type="entry name" value="Hexapeptide repeat proteins"/>
    <property type="match status" value="2"/>
</dbReference>
<dbReference type="InterPro" id="IPR011004">
    <property type="entry name" value="Trimer_LpxA-like_sf"/>
</dbReference>
<dbReference type="AlphaFoldDB" id="A0A1H1SRL2"/>
<name>A0A1H1SRL2_9ACTN</name>
<dbReference type="GO" id="GO:0016740">
    <property type="term" value="F:transferase activity"/>
    <property type="evidence" value="ECO:0007669"/>
    <property type="project" value="UniProtKB-KW"/>
</dbReference>
<dbReference type="PANTHER" id="PTHR23416">
    <property type="entry name" value="SIALIC ACID SYNTHASE-RELATED"/>
    <property type="match status" value="1"/>
</dbReference>
<dbReference type="OrthoDB" id="2643438at2"/>
<accession>A0A1H1SRL2</accession>
<dbReference type="STRING" id="630515.SAMN04489812_2109"/>
<dbReference type="Pfam" id="PF14602">
    <property type="entry name" value="Hexapep_2"/>
    <property type="match status" value="1"/>
</dbReference>
<evidence type="ECO:0000313" key="1">
    <source>
        <dbReference type="EMBL" id="SDS50498.1"/>
    </source>
</evidence>
<protein>
    <submittedName>
        <fullName evidence="1">Acetyltransferase (Isoleucine patch superfamily)</fullName>
    </submittedName>
</protein>
<dbReference type="InterPro" id="IPR051159">
    <property type="entry name" value="Hexapeptide_acetyltransf"/>
</dbReference>
<dbReference type="EMBL" id="LT629772">
    <property type="protein sequence ID" value="SDS50498.1"/>
    <property type="molecule type" value="Genomic_DNA"/>
</dbReference>
<dbReference type="Proteomes" id="UP000199103">
    <property type="component" value="Chromosome I"/>
</dbReference>
<keyword evidence="1" id="KW-0808">Transferase</keyword>
<dbReference type="InterPro" id="IPR001451">
    <property type="entry name" value="Hexapep"/>
</dbReference>
<reference evidence="1 2" key="1">
    <citation type="submission" date="2016-10" db="EMBL/GenBank/DDBJ databases">
        <authorList>
            <person name="de Groot N.N."/>
        </authorList>
    </citation>
    <scope>NUCLEOTIDE SEQUENCE [LARGE SCALE GENOMIC DNA]</scope>
    <source>
        <strain evidence="1 2">DSM 21800</strain>
    </source>
</reference>
<proteinExistence type="predicted"/>
<organism evidence="1 2">
    <name type="scientific">Microlunatus soli</name>
    <dbReference type="NCBI Taxonomy" id="630515"/>
    <lineage>
        <taxon>Bacteria</taxon>
        <taxon>Bacillati</taxon>
        <taxon>Actinomycetota</taxon>
        <taxon>Actinomycetes</taxon>
        <taxon>Propionibacteriales</taxon>
        <taxon>Propionibacteriaceae</taxon>
        <taxon>Microlunatus</taxon>
    </lineage>
</organism>
<evidence type="ECO:0000313" key="2">
    <source>
        <dbReference type="Proteomes" id="UP000199103"/>
    </source>
</evidence>
<dbReference type="CDD" id="cd04647">
    <property type="entry name" value="LbH_MAT_like"/>
    <property type="match status" value="1"/>
</dbReference>